<feature type="compositionally biased region" description="Polar residues" evidence="6">
    <location>
        <begin position="578"/>
        <end position="610"/>
    </location>
</feature>
<feature type="domain" description="WRKY" evidence="7">
    <location>
        <begin position="265"/>
        <end position="331"/>
    </location>
</feature>
<dbReference type="FunFam" id="2.20.25.80:FF:000002">
    <property type="entry name" value="probable WRKY transcription factor 31"/>
    <property type="match status" value="1"/>
</dbReference>
<evidence type="ECO:0000256" key="3">
    <source>
        <dbReference type="ARBA" id="ARBA00023125"/>
    </source>
</evidence>
<evidence type="ECO:0000313" key="9">
    <source>
        <dbReference type="RefSeq" id="XP_026658453.2"/>
    </source>
</evidence>
<evidence type="ECO:0000256" key="5">
    <source>
        <dbReference type="ARBA" id="ARBA00023242"/>
    </source>
</evidence>
<evidence type="ECO:0000256" key="4">
    <source>
        <dbReference type="ARBA" id="ARBA00023163"/>
    </source>
</evidence>
<proteinExistence type="predicted"/>
<dbReference type="AlphaFoldDB" id="A0A8B8J1D6"/>
<protein>
    <submittedName>
        <fullName evidence="9">WRKY transcription factor 72A-like isoform X1</fullName>
    </submittedName>
</protein>
<evidence type="ECO:0000256" key="2">
    <source>
        <dbReference type="ARBA" id="ARBA00023015"/>
    </source>
</evidence>
<keyword evidence="3" id="KW-0238">DNA-binding</keyword>
<feature type="compositionally biased region" description="Basic and acidic residues" evidence="6">
    <location>
        <begin position="9"/>
        <end position="21"/>
    </location>
</feature>
<feature type="region of interest" description="Disordered" evidence="6">
    <location>
        <begin position="163"/>
        <end position="185"/>
    </location>
</feature>
<dbReference type="GO" id="GO:0005634">
    <property type="term" value="C:nucleus"/>
    <property type="evidence" value="ECO:0007669"/>
    <property type="project" value="UniProtKB-SubCell"/>
</dbReference>
<dbReference type="InterPro" id="IPR044810">
    <property type="entry name" value="WRKY_plant"/>
</dbReference>
<dbReference type="GeneID" id="103705538"/>
<feature type="compositionally biased region" description="Basic and acidic residues" evidence="6">
    <location>
        <begin position="92"/>
        <end position="110"/>
    </location>
</feature>
<keyword evidence="2" id="KW-0805">Transcription regulation</keyword>
<dbReference type="PROSITE" id="PS50811">
    <property type="entry name" value="WRKY"/>
    <property type="match status" value="1"/>
</dbReference>
<evidence type="ECO:0000256" key="6">
    <source>
        <dbReference type="SAM" id="MobiDB-lite"/>
    </source>
</evidence>
<organism evidence="8 9">
    <name type="scientific">Phoenix dactylifera</name>
    <name type="common">Date palm</name>
    <dbReference type="NCBI Taxonomy" id="42345"/>
    <lineage>
        <taxon>Eukaryota</taxon>
        <taxon>Viridiplantae</taxon>
        <taxon>Streptophyta</taxon>
        <taxon>Embryophyta</taxon>
        <taxon>Tracheophyta</taxon>
        <taxon>Spermatophyta</taxon>
        <taxon>Magnoliopsida</taxon>
        <taxon>Liliopsida</taxon>
        <taxon>Arecaceae</taxon>
        <taxon>Coryphoideae</taxon>
        <taxon>Phoeniceae</taxon>
        <taxon>Phoenix</taxon>
    </lineage>
</organism>
<dbReference type="Gene3D" id="2.20.25.80">
    <property type="entry name" value="WRKY domain"/>
    <property type="match status" value="1"/>
</dbReference>
<dbReference type="PANTHER" id="PTHR31429:SF97">
    <property type="entry name" value="WRKY TRANSCRIPTION FACTOR 36-RELATED"/>
    <property type="match status" value="1"/>
</dbReference>
<evidence type="ECO:0000256" key="1">
    <source>
        <dbReference type="ARBA" id="ARBA00004123"/>
    </source>
</evidence>
<dbReference type="InterPro" id="IPR003657">
    <property type="entry name" value="WRKY_dom"/>
</dbReference>
<feature type="compositionally biased region" description="Polar residues" evidence="6">
    <location>
        <begin position="202"/>
        <end position="216"/>
    </location>
</feature>
<feature type="compositionally biased region" description="Polar residues" evidence="6">
    <location>
        <begin position="74"/>
        <end position="91"/>
    </location>
</feature>
<dbReference type="GO" id="GO:0003700">
    <property type="term" value="F:DNA-binding transcription factor activity"/>
    <property type="evidence" value="ECO:0007669"/>
    <property type="project" value="InterPro"/>
</dbReference>
<evidence type="ECO:0000313" key="8">
    <source>
        <dbReference type="Proteomes" id="UP000228380"/>
    </source>
</evidence>
<dbReference type="RefSeq" id="XP_026658453.2">
    <property type="nucleotide sequence ID" value="XM_026802652.2"/>
</dbReference>
<feature type="compositionally biased region" description="Acidic residues" evidence="6">
    <location>
        <begin position="218"/>
        <end position="229"/>
    </location>
</feature>
<gene>
    <name evidence="9" type="primary">LOC103705538</name>
</gene>
<accession>A0A8B8J1D6</accession>
<dbReference type="InterPro" id="IPR036576">
    <property type="entry name" value="WRKY_dom_sf"/>
</dbReference>
<reference evidence="9" key="2">
    <citation type="submission" date="2025-08" db="UniProtKB">
        <authorList>
            <consortium name="RefSeq"/>
        </authorList>
    </citation>
    <scope>IDENTIFICATION</scope>
    <source>
        <tissue evidence="9">Young leaves</tissue>
    </source>
</reference>
<dbReference type="Pfam" id="PF03106">
    <property type="entry name" value="WRKY"/>
    <property type="match status" value="1"/>
</dbReference>
<dbReference type="OrthoDB" id="1686353at2759"/>
<dbReference type="PANTHER" id="PTHR31429">
    <property type="entry name" value="WRKY TRANSCRIPTION FACTOR 36-RELATED"/>
    <property type="match status" value="1"/>
</dbReference>
<comment type="subcellular location">
    <subcellularLocation>
        <location evidence="1">Nucleus</location>
    </subcellularLocation>
</comment>
<keyword evidence="8" id="KW-1185">Reference proteome</keyword>
<keyword evidence="5" id="KW-0539">Nucleus</keyword>
<feature type="compositionally biased region" description="Low complexity" evidence="6">
    <location>
        <begin position="62"/>
        <end position="73"/>
    </location>
</feature>
<dbReference type="SMART" id="SM00774">
    <property type="entry name" value="WRKY"/>
    <property type="match status" value="1"/>
</dbReference>
<feature type="region of interest" description="Disordered" evidence="6">
    <location>
        <begin position="202"/>
        <end position="238"/>
    </location>
</feature>
<feature type="region of interest" description="Disordered" evidence="6">
    <location>
        <begin position="1"/>
        <end position="110"/>
    </location>
</feature>
<dbReference type="Proteomes" id="UP000228380">
    <property type="component" value="Chromosome 9"/>
</dbReference>
<reference evidence="8" key="1">
    <citation type="journal article" date="2019" name="Nat. Commun.">
        <title>Genome-wide association mapping of date palm fruit traits.</title>
        <authorList>
            <person name="Hazzouri K.M."/>
            <person name="Gros-Balthazard M."/>
            <person name="Flowers J.M."/>
            <person name="Copetti D."/>
            <person name="Lemansour A."/>
            <person name="Lebrun M."/>
            <person name="Masmoudi K."/>
            <person name="Ferrand S."/>
            <person name="Dhar M.I."/>
            <person name="Fresquez Z.A."/>
            <person name="Rosas U."/>
            <person name="Zhang J."/>
            <person name="Talag J."/>
            <person name="Lee S."/>
            <person name="Kudrna D."/>
            <person name="Powell R.F."/>
            <person name="Leitch I.J."/>
            <person name="Krueger R.R."/>
            <person name="Wing R.A."/>
            <person name="Amiri K.M.A."/>
            <person name="Purugganan M.D."/>
        </authorList>
    </citation>
    <scope>NUCLEOTIDE SEQUENCE [LARGE SCALE GENOMIC DNA]</scope>
    <source>
        <strain evidence="8">cv. Khalas</strain>
    </source>
</reference>
<dbReference type="KEGG" id="pda:103705538"/>
<feature type="compositionally biased region" description="Polar residues" evidence="6">
    <location>
        <begin position="47"/>
        <end position="61"/>
    </location>
</feature>
<evidence type="ECO:0000259" key="7">
    <source>
        <dbReference type="PROSITE" id="PS50811"/>
    </source>
</evidence>
<feature type="compositionally biased region" description="Basic and acidic residues" evidence="6">
    <location>
        <begin position="171"/>
        <end position="185"/>
    </location>
</feature>
<dbReference type="SUPFAM" id="SSF118290">
    <property type="entry name" value="WRKY DNA-binding domain"/>
    <property type="match status" value="1"/>
</dbReference>
<name>A0A8B8J1D6_PHODC</name>
<keyword evidence="4" id="KW-0804">Transcription</keyword>
<dbReference type="GO" id="GO:0043565">
    <property type="term" value="F:sequence-specific DNA binding"/>
    <property type="evidence" value="ECO:0007669"/>
    <property type="project" value="InterPro"/>
</dbReference>
<sequence>MEVALKRAVVVEEERRPKGVGDEEGGETGKVRVRFGTETAIKDQDFQKSPSPNAKDSSINKEASAANPSESSSMHTSSKRSCLNLRDSITMSKEDQLKSTKAEMGEVREENEKLKTTLARIVKDYQSLQMQFFDIIQQEQEKKPTETPPVPIEVEEPELVSLSLGTSSSGHKKEEKVKTNKSKENEQIEGSLALGLDCKFKGSSTGTKEPGSNLSLEDSFEEPKEEEPGEPWPPSKVLKHLRNGDEEVSQQPHVKKARVSVRARCDAPTMNDGCQWRKYGQKVAKGNPCPRAYYRCTVAPACPVRKQVQRCAEDMSILITTYEGTHNHPLPISATAMASTTSAAACMLLSGSSASRPTIGSLATPSAVMTTSNANLHGLNFSLSGNSRPGQFYLQNPSMSSNPSYSTITLDLTAPPSSTSQPSHLSMFSSNFATCTPRHSSTGFSFSCLESHAIPTSRSNNYLGYGSQPYNKSPICSLGLGRQPQDPLYQSYLNKAANPSAPTPSQNSLADTIAKAITSDPSFRSVVAAAITSYAGAQAGGKGTQGHGLIWGEQLSSAPPCSSTATGNGCASGYLTRSMASSSSPQQGNLTFPQPSLGLPTSKSASASPVDNRENTN</sequence>
<feature type="region of interest" description="Disordered" evidence="6">
    <location>
        <begin position="577"/>
        <end position="617"/>
    </location>
</feature>